<evidence type="ECO:0000256" key="1">
    <source>
        <dbReference type="SAM" id="Phobius"/>
    </source>
</evidence>
<keyword evidence="1" id="KW-0472">Membrane</keyword>
<feature type="transmembrane region" description="Helical" evidence="1">
    <location>
        <begin position="68"/>
        <end position="86"/>
    </location>
</feature>
<accession>A0AA37Q160</accession>
<keyword evidence="3" id="KW-1185">Reference proteome</keyword>
<name>A0AA37Q160_9BACT</name>
<evidence type="ECO:0000313" key="2">
    <source>
        <dbReference type="EMBL" id="GLC24604.1"/>
    </source>
</evidence>
<dbReference type="EMBL" id="BRXS01000002">
    <property type="protein sequence ID" value="GLC24604.1"/>
    <property type="molecule type" value="Genomic_DNA"/>
</dbReference>
<comment type="caution">
    <text evidence="2">The sequence shown here is derived from an EMBL/GenBank/DDBJ whole genome shotgun (WGS) entry which is preliminary data.</text>
</comment>
<keyword evidence="1" id="KW-0812">Transmembrane</keyword>
<evidence type="ECO:0000313" key="3">
    <source>
        <dbReference type="Proteomes" id="UP001161325"/>
    </source>
</evidence>
<sequence length="126" mass="13605">MRDTIWLVTFLAVLTAATASLFVTWRRVPRTGPHAWLVAPVAFVHLNTAGLALFAASAPLGIWSGLHSLGVLYHFLVALPASLWLASRLAPDRDASPSHRLAWRGAAYYPPAALATLLFMLLTSSS</sequence>
<protein>
    <submittedName>
        <fullName evidence="2">Uncharacterized protein</fullName>
    </submittedName>
</protein>
<dbReference type="RefSeq" id="WP_284349050.1">
    <property type="nucleotide sequence ID" value="NZ_BRXS01000002.1"/>
</dbReference>
<feature type="transmembrane region" description="Helical" evidence="1">
    <location>
        <begin position="35"/>
        <end position="56"/>
    </location>
</feature>
<organism evidence="2 3">
    <name type="scientific">Roseisolibacter agri</name>
    <dbReference type="NCBI Taxonomy" id="2014610"/>
    <lineage>
        <taxon>Bacteria</taxon>
        <taxon>Pseudomonadati</taxon>
        <taxon>Gemmatimonadota</taxon>
        <taxon>Gemmatimonadia</taxon>
        <taxon>Gemmatimonadales</taxon>
        <taxon>Gemmatimonadaceae</taxon>
        <taxon>Roseisolibacter</taxon>
    </lineage>
</organism>
<feature type="transmembrane region" description="Helical" evidence="1">
    <location>
        <begin position="106"/>
        <end position="123"/>
    </location>
</feature>
<keyword evidence="1" id="KW-1133">Transmembrane helix</keyword>
<reference evidence="2" key="1">
    <citation type="submission" date="2022-08" db="EMBL/GenBank/DDBJ databases">
        <title>Draft genome sequencing of Roseisolibacter agri AW1220.</title>
        <authorList>
            <person name="Tobiishi Y."/>
            <person name="Tonouchi A."/>
        </authorList>
    </citation>
    <scope>NUCLEOTIDE SEQUENCE</scope>
    <source>
        <strain evidence="2">AW1220</strain>
    </source>
</reference>
<proteinExistence type="predicted"/>
<dbReference type="Proteomes" id="UP001161325">
    <property type="component" value="Unassembled WGS sequence"/>
</dbReference>
<gene>
    <name evidence="2" type="ORF">rosag_11170</name>
</gene>
<dbReference type="AlphaFoldDB" id="A0AA37Q160"/>